<reference evidence="1" key="1">
    <citation type="submission" date="2020-10" db="EMBL/GenBank/DDBJ databases">
        <title>Chromosome-scale genome assembly of the Allis shad, Alosa alosa.</title>
        <authorList>
            <person name="Margot Z."/>
            <person name="Christophe K."/>
            <person name="Cabau C."/>
            <person name="Louis A."/>
            <person name="Berthelot C."/>
            <person name="Parey E."/>
            <person name="Roest Crollius H."/>
            <person name="Montfort J."/>
            <person name="Robinson-Rechavi M."/>
            <person name="Bucao C."/>
            <person name="Bouchez O."/>
            <person name="Gislard M."/>
            <person name="Lluch J."/>
            <person name="Milhes M."/>
            <person name="Lampietro C."/>
            <person name="Lopez Roques C."/>
            <person name="Donnadieu C."/>
            <person name="Braasch I."/>
            <person name="Desvignes T."/>
            <person name="Postlethwait J."/>
            <person name="Bobe J."/>
            <person name="Guiguen Y."/>
        </authorList>
    </citation>
    <scope>NUCLEOTIDE SEQUENCE</scope>
    <source>
        <strain evidence="1">M-15738</strain>
        <tissue evidence="1">Blood</tissue>
    </source>
</reference>
<evidence type="ECO:0000313" key="2">
    <source>
        <dbReference type="Proteomes" id="UP000823561"/>
    </source>
</evidence>
<organism evidence="1 2">
    <name type="scientific">Alosa alosa</name>
    <name type="common">allis shad</name>
    <dbReference type="NCBI Taxonomy" id="278164"/>
    <lineage>
        <taxon>Eukaryota</taxon>
        <taxon>Metazoa</taxon>
        <taxon>Chordata</taxon>
        <taxon>Craniata</taxon>
        <taxon>Vertebrata</taxon>
        <taxon>Euteleostomi</taxon>
        <taxon>Actinopterygii</taxon>
        <taxon>Neopterygii</taxon>
        <taxon>Teleostei</taxon>
        <taxon>Clupei</taxon>
        <taxon>Clupeiformes</taxon>
        <taxon>Clupeoidei</taxon>
        <taxon>Clupeidae</taxon>
        <taxon>Alosa</taxon>
    </lineage>
</organism>
<comment type="caution">
    <text evidence="1">The sequence shown here is derived from an EMBL/GenBank/DDBJ whole genome shotgun (WGS) entry which is preliminary data.</text>
</comment>
<keyword evidence="2" id="KW-1185">Reference proteome</keyword>
<dbReference type="EMBL" id="JADWDJ010000099">
    <property type="protein sequence ID" value="KAG5260556.1"/>
    <property type="molecule type" value="Genomic_DNA"/>
</dbReference>
<dbReference type="AlphaFoldDB" id="A0AAV6FFX8"/>
<protein>
    <submittedName>
        <fullName evidence="1">Uncharacterized protein</fullName>
    </submittedName>
</protein>
<name>A0AAV6FFX8_9TELE</name>
<sequence length="186" mass="21206">MMERIKSLKSRVAKLKAEVKELKKSSKVDTMEALMNQLKKLLPAQTFAFVSAQIRESQHKSNNFRWTAQDKELFLPLLRASPKCYKLLSNIVLLPTARTLQKYVQSTGFKSDQNSLAMTKQTKQKKTTKPIDEISDSILESVDDPAEGSFTSLEQLEVLECPFVPEELQGPFPPEKLLMTPLRMPY</sequence>
<evidence type="ECO:0000313" key="1">
    <source>
        <dbReference type="EMBL" id="KAG5260556.1"/>
    </source>
</evidence>
<proteinExistence type="predicted"/>
<gene>
    <name evidence="1" type="ORF">AALO_G00305850</name>
</gene>
<accession>A0AAV6FFX8</accession>
<dbReference type="Proteomes" id="UP000823561">
    <property type="component" value="Unassembled WGS sequence"/>
</dbReference>